<evidence type="ECO:0008006" key="4">
    <source>
        <dbReference type="Google" id="ProtNLM"/>
    </source>
</evidence>
<feature type="region of interest" description="Disordered" evidence="1">
    <location>
        <begin position="1"/>
        <end position="24"/>
    </location>
</feature>
<evidence type="ECO:0000313" key="2">
    <source>
        <dbReference type="EMBL" id="KAF1935188.1"/>
    </source>
</evidence>
<feature type="non-terminal residue" evidence="2">
    <location>
        <position position="53"/>
    </location>
</feature>
<keyword evidence="3" id="KW-1185">Reference proteome</keyword>
<dbReference type="OrthoDB" id="5405453at2759"/>
<dbReference type="Proteomes" id="UP000800038">
    <property type="component" value="Unassembled WGS sequence"/>
</dbReference>
<reference evidence="2" key="1">
    <citation type="journal article" date="2020" name="Stud. Mycol.">
        <title>101 Dothideomycetes genomes: a test case for predicting lifestyles and emergence of pathogens.</title>
        <authorList>
            <person name="Haridas S."/>
            <person name="Albert R."/>
            <person name="Binder M."/>
            <person name="Bloem J."/>
            <person name="Labutti K."/>
            <person name="Salamov A."/>
            <person name="Andreopoulos B."/>
            <person name="Baker S."/>
            <person name="Barry K."/>
            <person name="Bills G."/>
            <person name="Bluhm B."/>
            <person name="Cannon C."/>
            <person name="Castanera R."/>
            <person name="Culley D."/>
            <person name="Daum C."/>
            <person name="Ezra D."/>
            <person name="Gonzalez J."/>
            <person name="Henrissat B."/>
            <person name="Kuo A."/>
            <person name="Liang C."/>
            <person name="Lipzen A."/>
            <person name="Lutzoni F."/>
            <person name="Magnuson J."/>
            <person name="Mondo S."/>
            <person name="Nolan M."/>
            <person name="Ohm R."/>
            <person name="Pangilinan J."/>
            <person name="Park H.-J."/>
            <person name="Ramirez L."/>
            <person name="Alfaro M."/>
            <person name="Sun H."/>
            <person name="Tritt A."/>
            <person name="Yoshinaga Y."/>
            <person name="Zwiers L.-H."/>
            <person name="Turgeon B."/>
            <person name="Goodwin S."/>
            <person name="Spatafora J."/>
            <person name="Crous P."/>
            <person name="Grigoriev I."/>
        </authorList>
    </citation>
    <scope>NUCLEOTIDE SEQUENCE</scope>
    <source>
        <strain evidence="2">CBS 161.51</strain>
    </source>
</reference>
<dbReference type="EMBL" id="ML976302">
    <property type="protein sequence ID" value="KAF1935188.1"/>
    <property type="molecule type" value="Genomic_DNA"/>
</dbReference>
<accession>A0A6A5S720</accession>
<gene>
    <name evidence="2" type="ORF">EJ02DRAFT_460595</name>
</gene>
<sequence>MVNAQPGYESASAQEPPSTPQHRYLTPDERLQVQTLSQAGHTQVWIADYLRIL</sequence>
<organism evidence="2 3">
    <name type="scientific">Clathrospora elynae</name>
    <dbReference type="NCBI Taxonomy" id="706981"/>
    <lineage>
        <taxon>Eukaryota</taxon>
        <taxon>Fungi</taxon>
        <taxon>Dikarya</taxon>
        <taxon>Ascomycota</taxon>
        <taxon>Pezizomycotina</taxon>
        <taxon>Dothideomycetes</taxon>
        <taxon>Pleosporomycetidae</taxon>
        <taxon>Pleosporales</taxon>
        <taxon>Diademaceae</taxon>
        <taxon>Clathrospora</taxon>
    </lineage>
</organism>
<proteinExistence type="predicted"/>
<evidence type="ECO:0000313" key="3">
    <source>
        <dbReference type="Proteomes" id="UP000800038"/>
    </source>
</evidence>
<dbReference type="AlphaFoldDB" id="A0A6A5S720"/>
<protein>
    <recommendedName>
        <fullName evidence="4">Transposase IS30-like HTH domain-containing protein</fullName>
    </recommendedName>
</protein>
<name>A0A6A5S720_9PLEO</name>
<evidence type="ECO:0000256" key="1">
    <source>
        <dbReference type="SAM" id="MobiDB-lite"/>
    </source>
</evidence>